<organism evidence="6 7">
    <name type="scientific">Mycena sanguinolenta</name>
    <dbReference type="NCBI Taxonomy" id="230812"/>
    <lineage>
        <taxon>Eukaryota</taxon>
        <taxon>Fungi</taxon>
        <taxon>Dikarya</taxon>
        <taxon>Basidiomycota</taxon>
        <taxon>Agaricomycotina</taxon>
        <taxon>Agaricomycetes</taxon>
        <taxon>Agaricomycetidae</taxon>
        <taxon>Agaricales</taxon>
        <taxon>Marasmiineae</taxon>
        <taxon>Mycenaceae</taxon>
        <taxon>Mycena</taxon>
    </lineage>
</organism>
<sequence>MATSEPFTEEEQLLIETISDLAVPLALEFSDLAFSDPMQPPYCAQLLHGVWLRTFASEDESALPAAFAFIVAGRTEAEMDRLIDGLSQCRCLPVNSDDQLESAWIGAFHDYGEEALTEATAAGQFPMSTPFTHFHMLMKIISVRVLQILNKINPVKLAKLKEQKEWPASLDDIVLPSVGPQTTVKSLEQWARRMSIDHPWPIELLGTIARICRALIIPAILQSPTMIPTILRIAHQICDDAARQLLPRSSKAELTKVTEQLLWRLRFITAFFRNTFFAAGGSPDTIDKYPIERKTAIVQMCGRVIDVLRLPLVAQHAPKEERIGMIKDFTADLALFLEEGVPIEGIPPDILHDAIDRVDRFHGPPLTLISALLIGWKKSLRCYAQGCDKSLQTSSPETFQRCSSCRIVSYCGKECQRRAWRDHKPLCGTISKIIRDGGGDIYSEEFDRSCEAGKVDAGDAAQVVGAYSVWRRTHGSISL</sequence>
<dbReference type="InterPro" id="IPR002893">
    <property type="entry name" value="Znf_MYND"/>
</dbReference>
<evidence type="ECO:0000256" key="1">
    <source>
        <dbReference type="ARBA" id="ARBA00022723"/>
    </source>
</evidence>
<evidence type="ECO:0000256" key="4">
    <source>
        <dbReference type="PROSITE-ProRule" id="PRU00134"/>
    </source>
</evidence>
<proteinExistence type="predicted"/>
<dbReference type="AlphaFoldDB" id="A0A8H7DIE3"/>
<keyword evidence="7" id="KW-1185">Reference proteome</keyword>
<dbReference type="Gene3D" id="6.10.140.2220">
    <property type="match status" value="1"/>
</dbReference>
<keyword evidence="2 4" id="KW-0863">Zinc-finger</keyword>
<gene>
    <name evidence="6" type="ORF">MSAN_00320700</name>
</gene>
<accession>A0A8H7DIE3</accession>
<evidence type="ECO:0000313" key="7">
    <source>
        <dbReference type="Proteomes" id="UP000623467"/>
    </source>
</evidence>
<name>A0A8H7DIE3_9AGAR</name>
<reference evidence="6" key="1">
    <citation type="submission" date="2020-05" db="EMBL/GenBank/DDBJ databases">
        <title>Mycena genomes resolve the evolution of fungal bioluminescence.</title>
        <authorList>
            <person name="Tsai I.J."/>
        </authorList>
    </citation>
    <scope>NUCLEOTIDE SEQUENCE</scope>
    <source>
        <strain evidence="6">160909Yilan</strain>
    </source>
</reference>
<evidence type="ECO:0000259" key="5">
    <source>
        <dbReference type="PROSITE" id="PS50865"/>
    </source>
</evidence>
<evidence type="ECO:0000256" key="3">
    <source>
        <dbReference type="ARBA" id="ARBA00022833"/>
    </source>
</evidence>
<protein>
    <submittedName>
        <fullName evidence="6">MYND finger domain containing protein</fullName>
    </submittedName>
</protein>
<dbReference type="GO" id="GO:0008270">
    <property type="term" value="F:zinc ion binding"/>
    <property type="evidence" value="ECO:0007669"/>
    <property type="project" value="UniProtKB-KW"/>
</dbReference>
<feature type="domain" description="MYND-type" evidence="5">
    <location>
        <begin position="384"/>
        <end position="427"/>
    </location>
</feature>
<dbReference type="Pfam" id="PF01753">
    <property type="entry name" value="zf-MYND"/>
    <property type="match status" value="1"/>
</dbReference>
<evidence type="ECO:0000313" key="6">
    <source>
        <dbReference type="EMBL" id="KAF7374367.1"/>
    </source>
</evidence>
<evidence type="ECO:0000256" key="2">
    <source>
        <dbReference type="ARBA" id="ARBA00022771"/>
    </source>
</evidence>
<keyword evidence="1" id="KW-0479">Metal-binding</keyword>
<dbReference type="SUPFAM" id="SSF144232">
    <property type="entry name" value="HIT/MYND zinc finger-like"/>
    <property type="match status" value="1"/>
</dbReference>
<dbReference type="EMBL" id="JACAZH010000002">
    <property type="protein sequence ID" value="KAF7374367.1"/>
    <property type="molecule type" value="Genomic_DNA"/>
</dbReference>
<dbReference type="PROSITE" id="PS50865">
    <property type="entry name" value="ZF_MYND_2"/>
    <property type="match status" value="1"/>
</dbReference>
<comment type="caution">
    <text evidence="6">The sequence shown here is derived from an EMBL/GenBank/DDBJ whole genome shotgun (WGS) entry which is preliminary data.</text>
</comment>
<keyword evidence="3" id="KW-0862">Zinc</keyword>
<dbReference type="Proteomes" id="UP000623467">
    <property type="component" value="Unassembled WGS sequence"/>
</dbReference>
<dbReference type="OrthoDB" id="2998255at2759"/>